<accession>A0A7H1MBQ3</accession>
<organism evidence="2 3">
    <name type="scientific">Neisseria musculi</name>
    <dbReference type="NCBI Taxonomy" id="1815583"/>
    <lineage>
        <taxon>Bacteria</taxon>
        <taxon>Pseudomonadati</taxon>
        <taxon>Pseudomonadota</taxon>
        <taxon>Betaproteobacteria</taxon>
        <taxon>Neisseriales</taxon>
        <taxon>Neisseriaceae</taxon>
        <taxon>Neisseria</taxon>
    </lineage>
</organism>
<proteinExistence type="predicted"/>
<feature type="transmembrane region" description="Helical" evidence="1">
    <location>
        <begin position="6"/>
        <end position="26"/>
    </location>
</feature>
<dbReference type="KEGG" id="nmus:H7A79_1056"/>
<evidence type="ECO:0000313" key="2">
    <source>
        <dbReference type="EMBL" id="QNT59068.1"/>
    </source>
</evidence>
<protein>
    <submittedName>
        <fullName evidence="2">Membrane protein</fullName>
    </submittedName>
</protein>
<sequence length="31" mass="3442">MSVFFLQIIILIGCASLVTLAALWLAERDSF</sequence>
<evidence type="ECO:0000256" key="1">
    <source>
        <dbReference type="SAM" id="Phobius"/>
    </source>
</evidence>
<dbReference type="AlphaFoldDB" id="A0A7H1MBQ3"/>
<keyword evidence="3" id="KW-1185">Reference proteome</keyword>
<name>A0A7H1MBQ3_9NEIS</name>
<evidence type="ECO:0000313" key="3">
    <source>
        <dbReference type="Proteomes" id="UP000516412"/>
    </source>
</evidence>
<gene>
    <name evidence="2" type="ORF">H7A79_1056</name>
</gene>
<reference evidence="2" key="1">
    <citation type="submission" date="2024-06" db="EMBL/GenBank/DDBJ databases">
        <title>Complete Genome Sequence of mouse commensal type strain Neisseria musculi.</title>
        <authorList>
            <person name="Thapa E."/>
            <person name="Aluvathingal J."/>
            <person name="Nadendla S."/>
            <person name="Mehta A."/>
            <person name="Tettelin H."/>
            <person name="Weyand N.J."/>
        </authorList>
    </citation>
    <scope>NUCLEOTIDE SEQUENCE</scope>
    <source>
        <strain evidence="2">NW831</strain>
    </source>
</reference>
<keyword evidence="1" id="KW-1133">Transmembrane helix</keyword>
<keyword evidence="1" id="KW-0812">Transmembrane</keyword>
<dbReference type="Proteomes" id="UP000516412">
    <property type="component" value="Chromosome"/>
</dbReference>
<keyword evidence="1" id="KW-0472">Membrane</keyword>
<dbReference type="EMBL" id="CP060414">
    <property type="protein sequence ID" value="QNT59068.1"/>
    <property type="molecule type" value="Genomic_DNA"/>
</dbReference>